<evidence type="ECO:0000313" key="1">
    <source>
        <dbReference type="EMBL" id="GEK93061.1"/>
    </source>
</evidence>
<organism evidence="1 2">
    <name type="scientific">Gluconobacter wancherniae NBRC 103581</name>
    <dbReference type="NCBI Taxonomy" id="656744"/>
    <lineage>
        <taxon>Bacteria</taxon>
        <taxon>Pseudomonadati</taxon>
        <taxon>Pseudomonadota</taxon>
        <taxon>Alphaproteobacteria</taxon>
        <taxon>Acetobacterales</taxon>
        <taxon>Acetobacteraceae</taxon>
        <taxon>Gluconobacter</taxon>
    </lineage>
</organism>
<dbReference type="EMBL" id="BJUZ01000001">
    <property type="protein sequence ID" value="GEK93061.1"/>
    <property type="molecule type" value="Genomic_DNA"/>
</dbReference>
<accession>A0A511B0S8</accession>
<comment type="caution">
    <text evidence="1">The sequence shown here is derived from an EMBL/GenBank/DDBJ whole genome shotgun (WGS) entry which is preliminary data.</text>
</comment>
<name>A0A511B0S8_9PROT</name>
<keyword evidence="2" id="KW-1185">Reference proteome</keyword>
<protein>
    <submittedName>
        <fullName evidence="1">Uncharacterized protein</fullName>
    </submittedName>
</protein>
<sequence length="49" mass="5052">MPDACRIGHLMPIAVGMIIGAADSSDGILMTYTQIFASFLANATLPLAA</sequence>
<dbReference type="Proteomes" id="UP000321230">
    <property type="component" value="Unassembled WGS sequence"/>
</dbReference>
<evidence type="ECO:0000313" key="2">
    <source>
        <dbReference type="Proteomes" id="UP000321230"/>
    </source>
</evidence>
<proteinExistence type="predicted"/>
<reference evidence="1 2" key="1">
    <citation type="submission" date="2019-07" db="EMBL/GenBank/DDBJ databases">
        <title>Whole genome shotgun sequence of Gluconobacter wancherniae NBRC 103581.</title>
        <authorList>
            <person name="Hosoyama A."/>
            <person name="Uohara A."/>
            <person name="Ohji S."/>
            <person name="Ichikawa N."/>
        </authorList>
    </citation>
    <scope>NUCLEOTIDE SEQUENCE [LARGE SCALE GENOMIC DNA]</scope>
    <source>
        <strain evidence="1 2">NBRC 103581</strain>
    </source>
</reference>
<dbReference type="AlphaFoldDB" id="A0A511B0S8"/>
<gene>
    <name evidence="1" type="ORF">GWA01_08310</name>
</gene>